<dbReference type="InParanoid" id="Q7RH70"/>
<keyword evidence="2" id="KW-1185">Reference proteome</keyword>
<proteinExistence type="predicted"/>
<gene>
    <name evidence="1" type="ORF">PY04119</name>
</gene>
<organism evidence="1 2">
    <name type="scientific">Plasmodium yoelii yoelii</name>
    <dbReference type="NCBI Taxonomy" id="73239"/>
    <lineage>
        <taxon>Eukaryota</taxon>
        <taxon>Sar</taxon>
        <taxon>Alveolata</taxon>
        <taxon>Apicomplexa</taxon>
        <taxon>Aconoidasida</taxon>
        <taxon>Haemosporida</taxon>
        <taxon>Plasmodiidae</taxon>
        <taxon>Plasmodium</taxon>
        <taxon>Plasmodium (Vinckeia)</taxon>
    </lineage>
</organism>
<dbReference type="PaxDb" id="73239-Q7RH70"/>
<dbReference type="Proteomes" id="UP000008553">
    <property type="component" value="Unassembled WGS sequence"/>
</dbReference>
<evidence type="ECO:0000313" key="1">
    <source>
        <dbReference type="EMBL" id="EAA15937.1"/>
    </source>
</evidence>
<dbReference type="EMBL" id="AABL01001233">
    <property type="protein sequence ID" value="EAA15937.1"/>
    <property type="molecule type" value="Genomic_DNA"/>
</dbReference>
<protein>
    <submittedName>
        <fullName evidence="1">Uncharacterized protein</fullName>
    </submittedName>
</protein>
<evidence type="ECO:0000313" key="2">
    <source>
        <dbReference type="Proteomes" id="UP000008553"/>
    </source>
</evidence>
<accession>Q7RH70</accession>
<dbReference type="AlphaFoldDB" id="Q7RH70"/>
<name>Q7RH70_PLAYO</name>
<reference evidence="1 2" key="1">
    <citation type="journal article" date="2002" name="Nature">
        <title>Genome sequence and comparative analysis of the model rodent malaria parasite Plasmodium yoelii yoelii.</title>
        <authorList>
            <person name="Carlton J.M."/>
            <person name="Angiuoli S.V."/>
            <person name="Suh B.B."/>
            <person name="Kooij T.W."/>
            <person name="Pertea M."/>
            <person name="Silva J.C."/>
            <person name="Ermolaeva M.D."/>
            <person name="Allen J.E."/>
            <person name="Selengut J.D."/>
            <person name="Koo H.L."/>
            <person name="Peterson J.D."/>
            <person name="Pop M."/>
            <person name="Kosack D.S."/>
            <person name="Shumway M.F."/>
            <person name="Bidwell S.L."/>
            <person name="Shallom S.J."/>
            <person name="van Aken S.E."/>
            <person name="Riedmuller S.B."/>
            <person name="Feldblyum T.V."/>
            <person name="Cho J.K."/>
            <person name="Quackenbush J."/>
            <person name="Sedegah M."/>
            <person name="Shoaibi A."/>
            <person name="Cummings L.M."/>
            <person name="Florens L."/>
            <person name="Yates J.R."/>
            <person name="Raine J.D."/>
            <person name="Sinden R.E."/>
            <person name="Harris M.A."/>
            <person name="Cunningham D.A."/>
            <person name="Preiser P.R."/>
            <person name="Bergman L.W."/>
            <person name="Vaidya A.B."/>
            <person name="van Lin L.H."/>
            <person name="Janse C.J."/>
            <person name="Waters A.P."/>
            <person name="Smith H.O."/>
            <person name="White O.R."/>
            <person name="Salzberg S.L."/>
            <person name="Venter J.C."/>
            <person name="Fraser C.M."/>
            <person name="Hoffman S.L."/>
            <person name="Gardner M.J."/>
            <person name="Carucci D.J."/>
        </authorList>
    </citation>
    <scope>NUCLEOTIDE SEQUENCE [LARGE SCALE GENOMIC DNA]</scope>
    <source>
        <strain evidence="1 2">17XNL</strain>
    </source>
</reference>
<comment type="caution">
    <text evidence="1">The sequence shown here is derived from an EMBL/GenBank/DDBJ whole genome shotgun (WGS) entry which is preliminary data.</text>
</comment>
<sequence>MTIKRYKQIFIILFTFRIFFENRNLFIKK</sequence>